<evidence type="ECO:0000256" key="1">
    <source>
        <dbReference type="SAM" id="Phobius"/>
    </source>
</evidence>
<dbReference type="AlphaFoldDB" id="A0A4U8YKT5"/>
<dbReference type="InterPro" id="IPR024529">
    <property type="entry name" value="ECF_trnsprt_substrate-spec"/>
</dbReference>
<proteinExistence type="predicted"/>
<dbReference type="Proteomes" id="UP000507962">
    <property type="component" value="Unassembled WGS sequence"/>
</dbReference>
<feature type="transmembrane region" description="Helical" evidence="1">
    <location>
        <begin position="44"/>
        <end position="69"/>
    </location>
</feature>
<reference evidence="2 3" key="1">
    <citation type="submission" date="2019-03" db="EMBL/GenBank/DDBJ databases">
        <authorList>
            <person name="Nijsse B."/>
        </authorList>
    </citation>
    <scope>NUCLEOTIDE SEQUENCE [LARGE SCALE GENOMIC DNA]</scope>
    <source>
        <strain evidence="2">Desulfoluna butyratoxydans MSL71</strain>
    </source>
</reference>
<name>A0A4U8YKT5_9BACT</name>
<accession>A0A4U8YKT5</accession>
<dbReference type="GO" id="GO:0022857">
    <property type="term" value="F:transmembrane transporter activity"/>
    <property type="evidence" value="ECO:0007669"/>
    <property type="project" value="InterPro"/>
</dbReference>
<gene>
    <name evidence="2" type="ORF">MSL71_21640</name>
</gene>
<dbReference type="Gene3D" id="1.10.1760.20">
    <property type="match status" value="1"/>
</dbReference>
<feature type="transmembrane region" description="Helical" evidence="1">
    <location>
        <begin position="102"/>
        <end position="126"/>
    </location>
</feature>
<organism evidence="2 3">
    <name type="scientific">Desulfoluna butyratoxydans</name>
    <dbReference type="NCBI Taxonomy" id="231438"/>
    <lineage>
        <taxon>Bacteria</taxon>
        <taxon>Pseudomonadati</taxon>
        <taxon>Thermodesulfobacteriota</taxon>
        <taxon>Desulfobacteria</taxon>
        <taxon>Desulfobacterales</taxon>
        <taxon>Desulfolunaceae</taxon>
        <taxon>Desulfoluna</taxon>
    </lineage>
</organism>
<keyword evidence="3" id="KW-1185">Reference proteome</keyword>
<feature type="transmembrane region" description="Helical" evidence="1">
    <location>
        <begin position="75"/>
        <end position="95"/>
    </location>
</feature>
<dbReference type="EMBL" id="CAADHO010000003">
    <property type="protein sequence ID" value="VFQ44515.1"/>
    <property type="molecule type" value="Genomic_DNA"/>
</dbReference>
<dbReference type="Pfam" id="PF12822">
    <property type="entry name" value="ECF_trnsprt"/>
    <property type="match status" value="1"/>
</dbReference>
<evidence type="ECO:0000313" key="3">
    <source>
        <dbReference type="Proteomes" id="UP000507962"/>
    </source>
</evidence>
<keyword evidence="1" id="KW-0812">Transmembrane</keyword>
<keyword evidence="1" id="KW-0472">Membrane</keyword>
<protein>
    <submittedName>
        <fullName evidence="2">Ecf transporter substrate-specific component</fullName>
    </submittedName>
</protein>
<feature type="transmembrane region" description="Helical" evidence="1">
    <location>
        <begin position="12"/>
        <end position="32"/>
    </location>
</feature>
<evidence type="ECO:0000313" key="2">
    <source>
        <dbReference type="EMBL" id="VFQ44515.1"/>
    </source>
</evidence>
<dbReference type="RefSeq" id="WP_180140095.1">
    <property type="nucleotide sequence ID" value="NZ_CAADHO010000003.1"/>
</dbReference>
<sequence>MKIQDEFTTFTVALIPVAMAVNIAVGQLVALLKLPVYLDCIGTLLVGFACGPFAGAVTGGLSNVAWGLFSPSALPFFPVAAWIGFAAGFCARWGLADTWWKAALSGVVVAVTTPFVATPIVVFVYGGVEGSGASLITAVLVKSGIKVTSAAFYKNLMVEPLDKVPTALVAFALIRSLPDRMLARLPRFSA</sequence>
<keyword evidence="1" id="KW-1133">Transmembrane helix</keyword>